<reference evidence="2" key="1">
    <citation type="submission" date="2023-03" db="EMBL/GenBank/DDBJ databases">
        <title>Massive genome expansion in bonnet fungi (Mycena s.s.) driven by repeated elements and novel gene families across ecological guilds.</title>
        <authorList>
            <consortium name="Lawrence Berkeley National Laboratory"/>
            <person name="Harder C.B."/>
            <person name="Miyauchi S."/>
            <person name="Viragh M."/>
            <person name="Kuo A."/>
            <person name="Thoen E."/>
            <person name="Andreopoulos B."/>
            <person name="Lu D."/>
            <person name="Skrede I."/>
            <person name="Drula E."/>
            <person name="Henrissat B."/>
            <person name="Morin E."/>
            <person name="Kohler A."/>
            <person name="Barry K."/>
            <person name="LaButti K."/>
            <person name="Morin E."/>
            <person name="Salamov A."/>
            <person name="Lipzen A."/>
            <person name="Mereny Z."/>
            <person name="Hegedus B."/>
            <person name="Baldrian P."/>
            <person name="Stursova M."/>
            <person name="Weitz H."/>
            <person name="Taylor A."/>
            <person name="Grigoriev I.V."/>
            <person name="Nagy L.G."/>
            <person name="Martin F."/>
            <person name="Kauserud H."/>
        </authorList>
    </citation>
    <scope>NUCLEOTIDE SEQUENCE</scope>
    <source>
        <strain evidence="2">CBHHK182m</strain>
    </source>
</reference>
<evidence type="ECO:0000256" key="1">
    <source>
        <dbReference type="SAM" id="MobiDB-lite"/>
    </source>
</evidence>
<protein>
    <submittedName>
        <fullName evidence="2">Uncharacterized protein</fullName>
    </submittedName>
</protein>
<dbReference type="Proteomes" id="UP001215598">
    <property type="component" value="Unassembled WGS sequence"/>
</dbReference>
<feature type="region of interest" description="Disordered" evidence="1">
    <location>
        <begin position="390"/>
        <end position="411"/>
    </location>
</feature>
<sequence length="676" mass="75379">MLEVTEVSKVQLQRLCDASHVQSRPIILQRQHGESRVVCAGRGVVRERGPEIRERPNRAQTCGKERNEAKVPRAALISDKAEHLRREGMRQDDSEMGEAAVKNQKERYKFIGCDEVIGGSKAPSPDQIKDVWRKLSAHNLQSCVEIEIPGPTAPKQLPVEKILRLVTCFEGPKKRKEGEKENSMGREVVAKESVLPRLKPSILRWEGKKTREIRHDSFHEKRERGDREAARTWRKGEHSNAALSMSSCPDAVAKIVGGTRPLPQVEVSQKLRVKQPDSLETSLEAAESLWATGHRGPKARECGLAVNQYVLHDVLSWLARQYTEAVPTQVEPVRTKGRRRRWGAGLLSSSSRRGKGGDQGDGPETRRAGHPGITRNCSASLRRAPTSAISTKLGEGDGKGAKGQHVMKPNPKLTLEPAAEGHHDATIVMRMCSSTFSMFDYFIDTSCVQEATEQFWNAWQEKSPAQHSSSPPNGGDVLSAKKENMSLCMIEEKDLERIAKEMAQNIVEKGHTEEVVEFLFVTDLCSPDFAWVANIKVHPIKEQVTLFLGTAGIIGMKYMRKHGISLDFKHDVIRIDGKPVSTLSAKEEVAVRNDFQRRLSTPAAPKSTMVEPARSIQPTWLGKASVEDVEVEDEVAEKLTGYNQQGPPPIRLEELGEITAENTEQFPEILQEFTRV</sequence>
<gene>
    <name evidence="2" type="ORF">B0H16DRAFT_1475972</name>
</gene>
<feature type="region of interest" description="Disordered" evidence="1">
    <location>
        <begin position="333"/>
        <end position="377"/>
    </location>
</feature>
<proteinExistence type="predicted"/>
<name>A0AAD7HCN8_9AGAR</name>
<dbReference type="AlphaFoldDB" id="A0AAD7HCN8"/>
<feature type="region of interest" description="Disordered" evidence="1">
    <location>
        <begin position="218"/>
        <end position="241"/>
    </location>
</feature>
<feature type="compositionally biased region" description="Basic and acidic residues" evidence="1">
    <location>
        <begin position="355"/>
        <end position="367"/>
    </location>
</feature>
<dbReference type="EMBL" id="JARKIB010000274">
    <property type="protein sequence ID" value="KAJ7717650.1"/>
    <property type="molecule type" value="Genomic_DNA"/>
</dbReference>
<accession>A0AAD7HCN8</accession>
<feature type="compositionally biased region" description="Basic and acidic residues" evidence="1">
    <location>
        <begin position="218"/>
        <end position="238"/>
    </location>
</feature>
<evidence type="ECO:0000313" key="2">
    <source>
        <dbReference type="EMBL" id="KAJ7717650.1"/>
    </source>
</evidence>
<keyword evidence="3" id="KW-1185">Reference proteome</keyword>
<organism evidence="2 3">
    <name type="scientific">Mycena metata</name>
    <dbReference type="NCBI Taxonomy" id="1033252"/>
    <lineage>
        <taxon>Eukaryota</taxon>
        <taxon>Fungi</taxon>
        <taxon>Dikarya</taxon>
        <taxon>Basidiomycota</taxon>
        <taxon>Agaricomycotina</taxon>
        <taxon>Agaricomycetes</taxon>
        <taxon>Agaricomycetidae</taxon>
        <taxon>Agaricales</taxon>
        <taxon>Marasmiineae</taxon>
        <taxon>Mycenaceae</taxon>
        <taxon>Mycena</taxon>
    </lineage>
</organism>
<comment type="caution">
    <text evidence="2">The sequence shown here is derived from an EMBL/GenBank/DDBJ whole genome shotgun (WGS) entry which is preliminary data.</text>
</comment>
<evidence type="ECO:0000313" key="3">
    <source>
        <dbReference type="Proteomes" id="UP001215598"/>
    </source>
</evidence>